<comment type="caution">
    <text evidence="3">The sequence shown here is derived from an EMBL/GenBank/DDBJ whole genome shotgun (WGS) entry which is preliminary data.</text>
</comment>
<keyword evidence="1" id="KW-1133">Transmembrane helix</keyword>
<name>S9V1S1_9TRYP</name>
<dbReference type="OrthoDB" id="269966at2759"/>
<feature type="transmembrane region" description="Helical" evidence="1">
    <location>
        <begin position="155"/>
        <end position="178"/>
    </location>
</feature>
<dbReference type="EMBL" id="ATMH01000276">
    <property type="protein sequence ID" value="EPY37022.1"/>
    <property type="molecule type" value="Genomic_DNA"/>
</dbReference>
<dbReference type="SMART" id="SM01398">
    <property type="entry name" value="Cornichon"/>
    <property type="match status" value="1"/>
</dbReference>
<dbReference type="InterPro" id="IPR003377">
    <property type="entry name" value="Cornichon"/>
</dbReference>
<dbReference type="Pfam" id="PF03311">
    <property type="entry name" value="Cornichon"/>
    <property type="match status" value="1"/>
</dbReference>
<accession>S9V1S1</accession>
<dbReference type="AlphaFoldDB" id="S9V1S1"/>
<keyword evidence="1" id="KW-0812">Transmembrane</keyword>
<feature type="transmembrane region" description="Helical" evidence="1">
    <location>
        <begin position="95"/>
        <end position="123"/>
    </location>
</feature>
<protein>
    <recommendedName>
        <fullName evidence="5">Cornichon protein</fullName>
    </recommendedName>
</protein>
<proteinExistence type="predicted"/>
<evidence type="ECO:0000313" key="2">
    <source>
        <dbReference type="EMBL" id="EPY31901.1"/>
    </source>
</evidence>
<keyword evidence="1" id="KW-0472">Membrane</keyword>
<reference evidence="3" key="2">
    <citation type="submission" date="2013-03" db="EMBL/GenBank/DDBJ databases">
        <authorList>
            <person name="Motta M.C.M."/>
            <person name="Martins A.C.A."/>
            <person name="Preta C.M.C.C."/>
            <person name="Silva R."/>
            <person name="de Souza S.S."/>
            <person name="Klein C.C."/>
            <person name="de Almeida L.G.P."/>
            <person name="Cunha O.L."/>
            <person name="Colabardini A.C."/>
            <person name="Lima B.A."/>
            <person name="Machado C.R."/>
            <person name="Soares C.M.A."/>
            <person name="de Menezes C.B.A."/>
            <person name="Bartolomeu D.C."/>
            <person name="Grisard E.C."/>
            <person name="Fantinatti-Garboggini F."/>
            <person name="Rodrigues-Luiz G.F."/>
            <person name="Wagner G."/>
            <person name="Goldman G.H."/>
            <person name="Fietto J.L.R."/>
            <person name="Ciapina L.P."/>
            <person name="Brocchi M."/>
            <person name="Elias M.C."/>
            <person name="Goldman M.H.S."/>
            <person name="Sagot M.-F."/>
            <person name="Pereira M."/>
            <person name="Stoco P.H."/>
            <person name="Teixeira S.M.R."/>
            <person name="de Mendonca-Neto R.P."/>
            <person name="Maciel T.E.F."/>
            <person name="Mendes T.A.O."/>
            <person name="Urmenyi T.P."/>
            <person name="Teixeira M.M.G."/>
            <person name="de Camargo E.F.P."/>
            <person name="de Sousa W."/>
            <person name="Schenkman S."/>
            <person name="de Vasconcelos A.T.R."/>
        </authorList>
    </citation>
    <scope>NUCLEOTIDE SEQUENCE</scope>
</reference>
<evidence type="ECO:0000313" key="3">
    <source>
        <dbReference type="EMBL" id="EPY37022.1"/>
    </source>
</evidence>
<evidence type="ECO:0000313" key="4">
    <source>
        <dbReference type="Proteomes" id="UP000015354"/>
    </source>
</evidence>
<evidence type="ECO:0000256" key="1">
    <source>
        <dbReference type="SAM" id="Phobius"/>
    </source>
</evidence>
<organism evidence="3 4">
    <name type="scientific">Strigomonas culicis</name>
    <dbReference type="NCBI Taxonomy" id="28005"/>
    <lineage>
        <taxon>Eukaryota</taxon>
        <taxon>Discoba</taxon>
        <taxon>Euglenozoa</taxon>
        <taxon>Kinetoplastea</taxon>
        <taxon>Metakinetoplastina</taxon>
        <taxon>Trypanosomatida</taxon>
        <taxon>Trypanosomatidae</taxon>
        <taxon>Strigomonadinae</taxon>
        <taxon>Strigomonas</taxon>
    </lineage>
</organism>
<dbReference type="GO" id="GO:0016192">
    <property type="term" value="P:vesicle-mediated transport"/>
    <property type="evidence" value="ECO:0007669"/>
    <property type="project" value="InterPro"/>
</dbReference>
<gene>
    <name evidence="3" type="ORF">STCU_00276</name>
    <name evidence="2" type="ORF">STCU_03123</name>
</gene>
<dbReference type="EMBL" id="ATMH01003123">
    <property type="protein sequence ID" value="EPY31901.1"/>
    <property type="molecule type" value="Genomic_DNA"/>
</dbReference>
<keyword evidence="4" id="KW-1185">Reference proteome</keyword>
<evidence type="ECO:0008006" key="5">
    <source>
        <dbReference type="Google" id="ProtNLM"/>
    </source>
</evidence>
<feature type="transmembrane region" description="Helical" evidence="1">
    <location>
        <begin position="55"/>
        <end position="74"/>
    </location>
</feature>
<feature type="transmembrane region" description="Helical" evidence="1">
    <location>
        <begin position="28"/>
        <end position="49"/>
    </location>
</feature>
<dbReference type="Proteomes" id="UP000015354">
    <property type="component" value="Unassembled WGS sequence"/>
</dbReference>
<sequence length="183" mass="21038">MRLLEYQKEVFETLRAPSKHSSVERKRAYMFVFVYILGLIAFAGCFFHFISGWIAIIIVQVVQTIMALIHAFNLNDYSEKTLSSMECERACNPIIDAYLAIGVIQILQAVMCGSNIMTVVYVLSLLYGVWRSQKGHLYVDATNLWRDVRKFEKEGYFLVGKEVIIVVLSLIVMVFSLVQRYSD</sequence>
<reference evidence="3 4" key="1">
    <citation type="journal article" date="2013" name="PLoS ONE">
        <title>Predicting the Proteins of Angomonas deanei, Strigomonas culicis and Their Respective Endosymbionts Reveals New Aspects of the Trypanosomatidae Family.</title>
        <authorList>
            <person name="Motta M.C."/>
            <person name="Martins A.C."/>
            <person name="de Souza S.S."/>
            <person name="Catta-Preta C.M."/>
            <person name="Silva R."/>
            <person name="Klein C.C."/>
            <person name="de Almeida L.G."/>
            <person name="de Lima Cunha O."/>
            <person name="Ciapina L.P."/>
            <person name="Brocchi M."/>
            <person name="Colabardini A.C."/>
            <person name="de Araujo Lima B."/>
            <person name="Machado C.R."/>
            <person name="de Almeida Soares C.M."/>
            <person name="Probst C.M."/>
            <person name="de Menezes C.B."/>
            <person name="Thompson C.E."/>
            <person name="Bartholomeu D.C."/>
            <person name="Gradia D.F."/>
            <person name="Pavoni D.P."/>
            <person name="Grisard E.C."/>
            <person name="Fantinatti-Garboggini F."/>
            <person name="Marchini F.K."/>
            <person name="Rodrigues-Luiz G.F."/>
            <person name="Wagner G."/>
            <person name="Goldman G.H."/>
            <person name="Fietto J.L."/>
            <person name="Elias M.C."/>
            <person name="Goldman M.H."/>
            <person name="Sagot M.F."/>
            <person name="Pereira M."/>
            <person name="Stoco P.H."/>
            <person name="de Mendonca-Neto R.P."/>
            <person name="Teixeira S.M."/>
            <person name="Maciel T.E."/>
            <person name="de Oliveira Mendes T.A."/>
            <person name="Urmenyi T.P."/>
            <person name="de Souza W."/>
            <person name="Schenkman S."/>
            <person name="de Vasconcelos A.T."/>
        </authorList>
    </citation>
    <scope>NUCLEOTIDE SEQUENCE [LARGE SCALE GENOMIC DNA]</scope>
</reference>